<dbReference type="Gene3D" id="3.30.360.10">
    <property type="entry name" value="Dihydrodipicolinate Reductase, domain 2"/>
    <property type="match status" value="1"/>
</dbReference>
<dbReference type="PANTHER" id="PTHR42840">
    <property type="entry name" value="NAD(P)-BINDING ROSSMANN-FOLD SUPERFAMILY PROTEIN-RELATED"/>
    <property type="match status" value="1"/>
</dbReference>
<dbReference type="EMBL" id="CAEZWW010000192">
    <property type="protein sequence ID" value="CAB4682761.1"/>
    <property type="molecule type" value="Genomic_DNA"/>
</dbReference>
<feature type="domain" description="GFO/IDH/MocA-like oxidoreductase" evidence="3">
    <location>
        <begin position="135"/>
        <end position="254"/>
    </location>
</feature>
<accession>A0A6J6N816</accession>
<protein>
    <submittedName>
        <fullName evidence="4">Unannotated protein</fullName>
    </submittedName>
</protein>
<dbReference type="Pfam" id="PF01408">
    <property type="entry name" value="GFO_IDH_MocA"/>
    <property type="match status" value="1"/>
</dbReference>
<dbReference type="InterPro" id="IPR036291">
    <property type="entry name" value="NAD(P)-bd_dom_sf"/>
</dbReference>
<feature type="domain" description="Gfo/Idh/MocA-like oxidoreductase N-terminal" evidence="2">
    <location>
        <begin position="8"/>
        <end position="126"/>
    </location>
</feature>
<dbReference type="GO" id="GO:0016491">
    <property type="term" value="F:oxidoreductase activity"/>
    <property type="evidence" value="ECO:0007669"/>
    <property type="project" value="UniProtKB-KW"/>
</dbReference>
<dbReference type="InterPro" id="IPR055170">
    <property type="entry name" value="GFO_IDH_MocA-like_dom"/>
</dbReference>
<dbReference type="SUPFAM" id="SSF55347">
    <property type="entry name" value="Glyceraldehyde-3-phosphate dehydrogenase-like, C-terminal domain"/>
    <property type="match status" value="1"/>
</dbReference>
<dbReference type="PANTHER" id="PTHR42840:SF3">
    <property type="entry name" value="BINDING ROSSMANN FOLD OXIDOREDUCTASE, PUTATIVE (AFU_ORTHOLOGUE AFUA_2G10240)-RELATED"/>
    <property type="match status" value="1"/>
</dbReference>
<dbReference type="GO" id="GO:0000166">
    <property type="term" value="F:nucleotide binding"/>
    <property type="evidence" value="ECO:0007669"/>
    <property type="project" value="InterPro"/>
</dbReference>
<proteinExistence type="predicted"/>
<dbReference type="Gene3D" id="3.40.50.720">
    <property type="entry name" value="NAD(P)-binding Rossmann-like Domain"/>
    <property type="match status" value="1"/>
</dbReference>
<organism evidence="4">
    <name type="scientific">freshwater metagenome</name>
    <dbReference type="NCBI Taxonomy" id="449393"/>
    <lineage>
        <taxon>unclassified sequences</taxon>
        <taxon>metagenomes</taxon>
        <taxon>ecological metagenomes</taxon>
    </lineage>
</organism>
<dbReference type="AlphaFoldDB" id="A0A6J6N816"/>
<dbReference type="NCBIfam" id="TIGR04380">
    <property type="entry name" value="myo_inos_iolG"/>
    <property type="match status" value="1"/>
</dbReference>
<evidence type="ECO:0000313" key="4">
    <source>
        <dbReference type="EMBL" id="CAB4682761.1"/>
    </source>
</evidence>
<dbReference type="InterPro" id="IPR000683">
    <property type="entry name" value="Gfo/Idh/MocA-like_OxRdtase_N"/>
</dbReference>
<sequence length="339" mass="35544">MTNSRRLGIAIAGVGRIGHLHARIIAGQVPDAHLAAIYDISADRAASVAAEFGVEAAASIDELLASPAVDALAICTATSTHSELIIKAAAAGKAVFCEKPISLSLPEVDAAIAATAAAGVPFMVGFNRRFDPGHAAVQRTARAGELGQLTLARITSRDPAPPPIEYLKSSGGIWADMLIHDFDMANFIIGSPVVQLWAQGAALFDEEIRAAGDFDTAVAVLTHANGAITTIDGSRKAAYGYDQRVEVFGTAGMAISDNQRVNNAQIYRENSSQLSALHYFFLERYTESFRNAWLAFTNYALSGGPSPVSGADGRAPVAIAMAAAISAQQGRPVSLDEIH</sequence>
<keyword evidence="1" id="KW-0560">Oxidoreductase</keyword>
<dbReference type="Pfam" id="PF22725">
    <property type="entry name" value="GFO_IDH_MocA_C3"/>
    <property type="match status" value="1"/>
</dbReference>
<dbReference type="InterPro" id="IPR030827">
    <property type="entry name" value="Myo_inos_IolG"/>
</dbReference>
<dbReference type="SUPFAM" id="SSF51735">
    <property type="entry name" value="NAD(P)-binding Rossmann-fold domains"/>
    <property type="match status" value="1"/>
</dbReference>
<evidence type="ECO:0000256" key="1">
    <source>
        <dbReference type="ARBA" id="ARBA00023002"/>
    </source>
</evidence>
<reference evidence="4" key="1">
    <citation type="submission" date="2020-05" db="EMBL/GenBank/DDBJ databases">
        <authorList>
            <person name="Chiriac C."/>
            <person name="Salcher M."/>
            <person name="Ghai R."/>
            <person name="Kavagutti S V."/>
        </authorList>
    </citation>
    <scope>NUCLEOTIDE SEQUENCE</scope>
</reference>
<evidence type="ECO:0000259" key="2">
    <source>
        <dbReference type="Pfam" id="PF01408"/>
    </source>
</evidence>
<gene>
    <name evidence="4" type="ORF">UFOPK2310_01336</name>
</gene>
<name>A0A6J6N816_9ZZZZ</name>
<evidence type="ECO:0000259" key="3">
    <source>
        <dbReference type="Pfam" id="PF22725"/>
    </source>
</evidence>